<evidence type="ECO:0000313" key="1">
    <source>
        <dbReference type="EMBL" id="AUW94615.1"/>
    </source>
</evidence>
<accession>A0ABM6RTF1</accession>
<gene>
    <name evidence="1" type="ORF">BXT84_12220</name>
</gene>
<protein>
    <recommendedName>
        <fullName evidence="3">Helix-turn-helix domain-containing protein</fullName>
    </recommendedName>
</protein>
<sequence length="217" mass="24802">MEQPRETWVTFAHAADLAHCSLQLVNQLVTQGLLEVRTVPNPHGSTYRPMRLIRYEELAHWLASHPSAKTSRVTAVGAQSLKLRHVASRLRRLDDQRPWISLLLILLHWEEDPEVTANTVSRVLPSLWEATARSQRRWYPAEDGRTLIHCTFPGIGYAQWMSSWQPPDAPTPIDLPLQTAGVFYGRFVGPKEPARYPPSVVQQDLKNALVAFQPRWF</sequence>
<name>A0ABM6RTF1_9FIRM</name>
<evidence type="ECO:0008006" key="3">
    <source>
        <dbReference type="Google" id="ProtNLM"/>
    </source>
</evidence>
<reference evidence="1 2" key="1">
    <citation type="journal article" date="2019" name="Sci. Rep.">
        <title>Sulfobacillus thermotolerans: new insights into resistance and metabolic capacities of acidophilic chemolithotrophs.</title>
        <authorList>
            <person name="Panyushkina A.E."/>
            <person name="Babenko V.V."/>
            <person name="Nikitina A.S."/>
            <person name="Selezneva O.V."/>
            <person name="Tsaplina I.A."/>
            <person name="Letarova M.A."/>
            <person name="Kostryukova E.S."/>
            <person name="Letarov A.V."/>
        </authorList>
    </citation>
    <scope>NUCLEOTIDE SEQUENCE [LARGE SCALE GENOMIC DNA]</scope>
    <source>
        <strain evidence="1 2">Kr1</strain>
    </source>
</reference>
<evidence type="ECO:0000313" key="2">
    <source>
        <dbReference type="Proteomes" id="UP000325292"/>
    </source>
</evidence>
<dbReference type="EMBL" id="CP019454">
    <property type="protein sequence ID" value="AUW94615.1"/>
    <property type="molecule type" value="Genomic_DNA"/>
</dbReference>
<keyword evidence="2" id="KW-1185">Reference proteome</keyword>
<dbReference type="Proteomes" id="UP000325292">
    <property type="component" value="Chromosome"/>
</dbReference>
<organism evidence="1 2">
    <name type="scientific">Sulfobacillus thermotolerans</name>
    <dbReference type="NCBI Taxonomy" id="338644"/>
    <lineage>
        <taxon>Bacteria</taxon>
        <taxon>Bacillati</taxon>
        <taxon>Bacillota</taxon>
        <taxon>Clostridia</taxon>
        <taxon>Eubacteriales</taxon>
        <taxon>Clostridiales Family XVII. Incertae Sedis</taxon>
        <taxon>Sulfobacillus</taxon>
    </lineage>
</organism>
<proteinExistence type="predicted"/>